<organism evidence="2 3">
    <name type="scientific">Candidatus Taylorbacteria bacterium RIFCSPHIGHO2_02_FULL_43_32b</name>
    <dbReference type="NCBI Taxonomy" id="1802306"/>
    <lineage>
        <taxon>Bacteria</taxon>
        <taxon>Candidatus Tayloriibacteriota</taxon>
    </lineage>
</organism>
<feature type="chain" id="PRO_5009583649" evidence="1">
    <location>
        <begin position="24"/>
        <end position="219"/>
    </location>
</feature>
<dbReference type="AlphaFoldDB" id="A0A1G2MFF1"/>
<comment type="caution">
    <text evidence="2">The sequence shown here is derived from an EMBL/GenBank/DDBJ whole genome shotgun (WGS) entry which is preliminary data.</text>
</comment>
<accession>A0A1G2MFF1</accession>
<evidence type="ECO:0000313" key="3">
    <source>
        <dbReference type="Proteomes" id="UP000177130"/>
    </source>
</evidence>
<gene>
    <name evidence="2" type="ORF">A3C72_03335</name>
</gene>
<dbReference type="EMBL" id="MHRK01000053">
    <property type="protein sequence ID" value="OHA22434.1"/>
    <property type="molecule type" value="Genomic_DNA"/>
</dbReference>
<protein>
    <submittedName>
        <fullName evidence="2">Uncharacterized protein</fullName>
    </submittedName>
</protein>
<evidence type="ECO:0000313" key="2">
    <source>
        <dbReference type="EMBL" id="OHA22434.1"/>
    </source>
</evidence>
<keyword evidence="1" id="KW-0732">Signal</keyword>
<proteinExistence type="predicted"/>
<feature type="signal peptide" evidence="1">
    <location>
        <begin position="1"/>
        <end position="23"/>
    </location>
</feature>
<evidence type="ECO:0000256" key="1">
    <source>
        <dbReference type="SAM" id="SignalP"/>
    </source>
</evidence>
<sequence length="219" mass="23930">MKIKLSVILAILCLIPVLRPAYGATLDDGTITYSAGSYLGGQPIPIGYDPYGYNYQARRFSGSYFNAYANSANLPPWDGDDVSYLAANPGAVSHWAWNYREVRVDMKWNDAWLSNIDRDDDGKLDRHYGLPSYIGSGAWLTNHEFGTSDEDPWNYFVKIAAAPADATPIGGIWYTASGGEIGTQIWGEFAILQGVYNDKSAGEHGLAEISPEGPGLGKY</sequence>
<dbReference type="Proteomes" id="UP000177130">
    <property type="component" value="Unassembled WGS sequence"/>
</dbReference>
<reference evidence="2 3" key="1">
    <citation type="journal article" date="2016" name="Nat. Commun.">
        <title>Thousands of microbial genomes shed light on interconnected biogeochemical processes in an aquifer system.</title>
        <authorList>
            <person name="Anantharaman K."/>
            <person name="Brown C.T."/>
            <person name="Hug L.A."/>
            <person name="Sharon I."/>
            <person name="Castelle C.J."/>
            <person name="Probst A.J."/>
            <person name="Thomas B.C."/>
            <person name="Singh A."/>
            <person name="Wilkins M.J."/>
            <person name="Karaoz U."/>
            <person name="Brodie E.L."/>
            <person name="Williams K.H."/>
            <person name="Hubbard S.S."/>
            <person name="Banfield J.F."/>
        </authorList>
    </citation>
    <scope>NUCLEOTIDE SEQUENCE [LARGE SCALE GENOMIC DNA]</scope>
</reference>
<name>A0A1G2MFF1_9BACT</name>